<comment type="caution">
    <text evidence="4">The sequence shown here is derived from an EMBL/GenBank/DDBJ whole genome shotgun (WGS) entry which is preliminary data.</text>
</comment>
<keyword evidence="5" id="KW-1185">Reference proteome</keyword>
<accession>A0A2P5HXY2</accession>
<dbReference type="InterPro" id="IPR001138">
    <property type="entry name" value="Zn2Cys6_DnaBD"/>
</dbReference>
<evidence type="ECO:0000313" key="4">
    <source>
        <dbReference type="EMBL" id="POS75111.1"/>
    </source>
</evidence>
<dbReference type="SMART" id="SM00066">
    <property type="entry name" value="GAL4"/>
    <property type="match status" value="1"/>
</dbReference>
<dbReference type="Gene3D" id="4.10.240.10">
    <property type="entry name" value="Zn(2)-C6 fungal-type DNA-binding domain"/>
    <property type="match status" value="1"/>
</dbReference>
<feature type="region of interest" description="Disordered" evidence="2">
    <location>
        <begin position="88"/>
        <end position="141"/>
    </location>
</feature>
<feature type="region of interest" description="Disordered" evidence="2">
    <location>
        <begin position="515"/>
        <end position="542"/>
    </location>
</feature>
<protein>
    <recommendedName>
        <fullName evidence="3">Zn(2)-C6 fungal-type domain-containing protein</fullName>
    </recommendedName>
</protein>
<dbReference type="SUPFAM" id="SSF57701">
    <property type="entry name" value="Zn2/Cys6 DNA-binding domain"/>
    <property type="match status" value="1"/>
</dbReference>
<dbReference type="PROSITE" id="PS00463">
    <property type="entry name" value="ZN2_CY6_FUNGAL_1"/>
    <property type="match status" value="1"/>
</dbReference>
<dbReference type="Pfam" id="PF00172">
    <property type="entry name" value="Zn_clus"/>
    <property type="match status" value="1"/>
</dbReference>
<gene>
    <name evidence="4" type="ORF">DHEL01_v206499</name>
</gene>
<sequence length="634" mass="69666">MVYCGKPSMGCRTCRARRIKCDESRPTCNQCAKSRRQCSGYRSDFDILHRDETQATAARAKKAAAKKAAKRAAEDGGFVITFDTVQNSDTNNLNANNKKAGSSSSGNSNGYRKTPQASSSPTPSPTSSTGPVPGPSFRTTTTTTTMSLEMSKFPATAPAVPLDQRASHFFAWNFIMVPGQRGRSSGHLDYLLPLLNSQTRPDSAFQLAYSAVALAAMGNRFKGDSTNLVELSYMQHSRALVAIAKALQDPGESRHDGTLATVLLLSLFEKITAAKEVGLLAWRTHIEGAMHLVRSRGREMVQSKESVLLFNAVRLQIIARTLSSGTSSVMGVNWWLPESVAADSVGARYQRFALEVTDLRAEVTRLMATLGRNDQGLELMLEMLRKVQDLDFQMANWLQGLPAEYQVTPLYYCNDDDNDNDNINNSNSSSSSKIRSAPIYPGRVDAYSDLIVASIWNATRATRIILMSLLIRVAAWICSPADFRSTPEYATAVRTCRANIADIISSVPYMLSMHQRHDLHHQQHQQQQQQQPTAPAPGGFACGTDEQSKMLGGLMVAWPLSTLRTCDYTSDAQREWAIGRLNFIASELGIKYASSLAAAKIRFPSMLIRRDGLMPSKDPLGEIKQTLSTKIAVR</sequence>
<dbReference type="GO" id="GO:0000981">
    <property type="term" value="F:DNA-binding transcription factor activity, RNA polymerase II-specific"/>
    <property type="evidence" value="ECO:0007669"/>
    <property type="project" value="InterPro"/>
</dbReference>
<reference evidence="4" key="1">
    <citation type="submission" date="2017-09" db="EMBL/GenBank/DDBJ databases">
        <title>Polyketide synthases of a Diaporthe helianthi virulent isolate.</title>
        <authorList>
            <person name="Baroncelli R."/>
        </authorList>
    </citation>
    <scope>NUCLEOTIDE SEQUENCE [LARGE SCALE GENOMIC DNA]</scope>
    <source>
        <strain evidence="4">7/96</strain>
    </source>
</reference>
<organism evidence="4 5">
    <name type="scientific">Diaporthe helianthi</name>
    <dbReference type="NCBI Taxonomy" id="158607"/>
    <lineage>
        <taxon>Eukaryota</taxon>
        <taxon>Fungi</taxon>
        <taxon>Dikarya</taxon>
        <taxon>Ascomycota</taxon>
        <taxon>Pezizomycotina</taxon>
        <taxon>Sordariomycetes</taxon>
        <taxon>Sordariomycetidae</taxon>
        <taxon>Diaporthales</taxon>
        <taxon>Diaporthaceae</taxon>
        <taxon>Diaporthe</taxon>
    </lineage>
</organism>
<proteinExistence type="predicted"/>
<dbReference type="OrthoDB" id="4314040at2759"/>
<evidence type="ECO:0000259" key="3">
    <source>
        <dbReference type="PROSITE" id="PS50048"/>
    </source>
</evidence>
<dbReference type="InterPro" id="IPR036864">
    <property type="entry name" value="Zn2-C6_fun-type_DNA-bd_sf"/>
</dbReference>
<keyword evidence="1" id="KW-0539">Nucleus</keyword>
<dbReference type="EMBL" id="MAVT02000529">
    <property type="protein sequence ID" value="POS75111.1"/>
    <property type="molecule type" value="Genomic_DNA"/>
</dbReference>
<dbReference type="InterPro" id="IPR021858">
    <property type="entry name" value="Fun_TF"/>
</dbReference>
<name>A0A2P5HXY2_DIAHE</name>
<dbReference type="Proteomes" id="UP000094444">
    <property type="component" value="Unassembled WGS sequence"/>
</dbReference>
<evidence type="ECO:0000313" key="5">
    <source>
        <dbReference type="Proteomes" id="UP000094444"/>
    </source>
</evidence>
<dbReference type="InParanoid" id="A0A2P5HXY2"/>
<dbReference type="PROSITE" id="PS50048">
    <property type="entry name" value="ZN2_CY6_FUNGAL_2"/>
    <property type="match status" value="1"/>
</dbReference>
<evidence type="ECO:0000256" key="2">
    <source>
        <dbReference type="SAM" id="MobiDB-lite"/>
    </source>
</evidence>
<dbReference type="GO" id="GO:0008270">
    <property type="term" value="F:zinc ion binding"/>
    <property type="evidence" value="ECO:0007669"/>
    <property type="project" value="InterPro"/>
</dbReference>
<dbReference type="AlphaFoldDB" id="A0A2P5HXY2"/>
<dbReference type="PANTHER" id="PTHR38791:SF13">
    <property type="entry name" value="ZN(2)-C6 FUNGAL-TYPE DOMAIN-CONTAINING PROTEIN"/>
    <property type="match status" value="1"/>
</dbReference>
<feature type="domain" description="Zn(2)-C6 fungal-type" evidence="3">
    <location>
        <begin position="10"/>
        <end position="39"/>
    </location>
</feature>
<dbReference type="PANTHER" id="PTHR38791">
    <property type="entry name" value="ZN(II)2CYS6 TRANSCRIPTION FACTOR (EUROFUNG)-RELATED-RELATED"/>
    <property type="match status" value="1"/>
</dbReference>
<evidence type="ECO:0000256" key="1">
    <source>
        <dbReference type="ARBA" id="ARBA00023242"/>
    </source>
</evidence>
<dbReference type="CDD" id="cd00067">
    <property type="entry name" value="GAL4"/>
    <property type="match status" value="1"/>
</dbReference>
<dbReference type="Pfam" id="PF11951">
    <property type="entry name" value="Fungal_trans_2"/>
    <property type="match status" value="1"/>
</dbReference>
<dbReference type="STRING" id="158607.A0A2P5HXY2"/>
<dbReference type="InterPro" id="IPR053175">
    <property type="entry name" value="DHMBA_Reg_Transcription_Factor"/>
</dbReference>